<comment type="caution">
    <text evidence="2">The sequence shown here is derived from an EMBL/GenBank/DDBJ whole genome shotgun (WGS) entry which is preliminary data.</text>
</comment>
<evidence type="ECO:0000256" key="1">
    <source>
        <dbReference type="SAM" id="MobiDB-lite"/>
    </source>
</evidence>
<dbReference type="Proteomes" id="UP000612585">
    <property type="component" value="Unassembled WGS sequence"/>
</dbReference>
<organism evidence="2 3">
    <name type="scientific">Virgisporangium aurantiacum</name>
    <dbReference type="NCBI Taxonomy" id="175570"/>
    <lineage>
        <taxon>Bacteria</taxon>
        <taxon>Bacillati</taxon>
        <taxon>Actinomycetota</taxon>
        <taxon>Actinomycetes</taxon>
        <taxon>Micromonosporales</taxon>
        <taxon>Micromonosporaceae</taxon>
        <taxon>Virgisporangium</taxon>
    </lineage>
</organism>
<feature type="compositionally biased region" description="Basic residues" evidence="1">
    <location>
        <begin position="118"/>
        <end position="129"/>
    </location>
</feature>
<dbReference type="AlphaFoldDB" id="A0A8J3ZGI7"/>
<gene>
    <name evidence="2" type="ORF">Vau01_087060</name>
</gene>
<reference evidence="2" key="1">
    <citation type="submission" date="2021-01" db="EMBL/GenBank/DDBJ databases">
        <title>Whole genome shotgun sequence of Virgisporangium aurantiacum NBRC 16421.</title>
        <authorList>
            <person name="Komaki H."/>
            <person name="Tamura T."/>
        </authorList>
    </citation>
    <scope>NUCLEOTIDE SEQUENCE</scope>
    <source>
        <strain evidence="2">NBRC 16421</strain>
    </source>
</reference>
<evidence type="ECO:0000313" key="3">
    <source>
        <dbReference type="Proteomes" id="UP000612585"/>
    </source>
</evidence>
<feature type="region of interest" description="Disordered" evidence="1">
    <location>
        <begin position="102"/>
        <end position="129"/>
    </location>
</feature>
<accession>A0A8J3ZGI7</accession>
<sequence length="129" mass="13443">MVPLGLGKLVAMILDVEWDTDISGGGLAWRDALAGVDNARLPELATRWAGIEELAVADWPEAVEGLRDGAASLANLARRAGPPAISSNFGFRSHLACLVRPPAGSAPGAAPEPPPSPPRRRPRPRGSPT</sequence>
<name>A0A8J3ZGI7_9ACTN</name>
<keyword evidence="3" id="KW-1185">Reference proteome</keyword>
<proteinExistence type="predicted"/>
<evidence type="ECO:0000313" key="2">
    <source>
        <dbReference type="EMBL" id="GIJ61190.1"/>
    </source>
</evidence>
<dbReference type="EMBL" id="BOPG01000064">
    <property type="protein sequence ID" value="GIJ61190.1"/>
    <property type="molecule type" value="Genomic_DNA"/>
</dbReference>
<protein>
    <submittedName>
        <fullName evidence="2">Uncharacterized protein</fullName>
    </submittedName>
</protein>